<evidence type="ECO:0000313" key="16">
    <source>
        <dbReference type="Proteomes" id="UP000242869"/>
    </source>
</evidence>
<feature type="transmembrane region" description="Helical" evidence="13">
    <location>
        <begin position="20"/>
        <end position="39"/>
    </location>
</feature>
<dbReference type="OrthoDB" id="8723024at2"/>
<dbReference type="InterPro" id="IPR052168">
    <property type="entry name" value="Cytochrome_b561_oxidase"/>
</dbReference>
<evidence type="ECO:0000256" key="12">
    <source>
        <dbReference type="ARBA" id="ARBA00037975"/>
    </source>
</evidence>
<dbReference type="PANTHER" id="PTHR30529:SF3">
    <property type="entry name" value="CYTOCHROME B561 HOMOLOG 1"/>
    <property type="match status" value="1"/>
</dbReference>
<keyword evidence="11 13" id="KW-0472">Membrane</keyword>
<evidence type="ECO:0000256" key="5">
    <source>
        <dbReference type="ARBA" id="ARBA00022617"/>
    </source>
</evidence>
<name>A0A1I4WV29_9NEIS</name>
<dbReference type="PROSITE" id="PS51257">
    <property type="entry name" value="PROKAR_LIPOPROTEIN"/>
    <property type="match status" value="1"/>
</dbReference>
<comment type="similarity">
    <text evidence="12">Belongs to the cytochrome b561 family.</text>
</comment>
<feature type="transmembrane region" description="Helical" evidence="13">
    <location>
        <begin position="51"/>
        <end position="68"/>
    </location>
</feature>
<keyword evidence="10" id="KW-0408">Iron</keyword>
<dbReference type="PANTHER" id="PTHR30529">
    <property type="entry name" value="CYTOCHROME B561"/>
    <property type="match status" value="1"/>
</dbReference>
<comment type="subcellular location">
    <subcellularLocation>
        <location evidence="2">Cell membrane</location>
        <topology evidence="2">Multi-pass membrane protein</topology>
    </subcellularLocation>
</comment>
<evidence type="ECO:0000256" key="4">
    <source>
        <dbReference type="ARBA" id="ARBA00022475"/>
    </source>
</evidence>
<evidence type="ECO:0000259" key="14">
    <source>
        <dbReference type="Pfam" id="PF01292"/>
    </source>
</evidence>
<keyword evidence="5" id="KW-0349">Heme</keyword>
<dbReference type="InterPro" id="IPR016174">
    <property type="entry name" value="Di-haem_cyt_TM"/>
</dbReference>
<evidence type="ECO:0000313" key="15">
    <source>
        <dbReference type="EMBL" id="SFN17026.1"/>
    </source>
</evidence>
<dbReference type="InterPro" id="IPR011577">
    <property type="entry name" value="Cyt_b561_bac/Ni-Hgenase"/>
</dbReference>
<dbReference type="GO" id="GO:0020037">
    <property type="term" value="F:heme binding"/>
    <property type="evidence" value="ECO:0007669"/>
    <property type="project" value="TreeGrafter"/>
</dbReference>
<keyword evidence="4" id="KW-1003">Cell membrane</keyword>
<accession>A0A1I4WV29</accession>
<dbReference type="EMBL" id="FOVE01000004">
    <property type="protein sequence ID" value="SFN17026.1"/>
    <property type="molecule type" value="Genomic_DNA"/>
</dbReference>
<dbReference type="RefSeq" id="WP_091191511.1">
    <property type="nucleotide sequence ID" value="NZ_FOVE01000004.1"/>
</dbReference>
<dbReference type="STRING" id="83765.SAMN05660284_00726"/>
<evidence type="ECO:0000256" key="11">
    <source>
        <dbReference type="ARBA" id="ARBA00023136"/>
    </source>
</evidence>
<dbReference type="Proteomes" id="UP000242869">
    <property type="component" value="Unassembled WGS sequence"/>
</dbReference>
<evidence type="ECO:0000256" key="7">
    <source>
        <dbReference type="ARBA" id="ARBA00022723"/>
    </source>
</evidence>
<dbReference type="Pfam" id="PF01292">
    <property type="entry name" value="Ni_hydr_CYTB"/>
    <property type="match status" value="1"/>
</dbReference>
<gene>
    <name evidence="15" type="ORF">SAMN05660284_00726</name>
</gene>
<feature type="transmembrane region" description="Helical" evidence="13">
    <location>
        <begin position="89"/>
        <end position="113"/>
    </location>
</feature>
<evidence type="ECO:0000256" key="1">
    <source>
        <dbReference type="ARBA" id="ARBA00001970"/>
    </source>
</evidence>
<feature type="transmembrane region" description="Helical" evidence="13">
    <location>
        <begin position="151"/>
        <end position="169"/>
    </location>
</feature>
<keyword evidence="9 13" id="KW-1133">Transmembrane helix</keyword>
<evidence type="ECO:0000256" key="2">
    <source>
        <dbReference type="ARBA" id="ARBA00004651"/>
    </source>
</evidence>
<dbReference type="AlphaFoldDB" id="A0A1I4WV29"/>
<feature type="domain" description="Cytochrome b561 bacterial/Ni-hydrogenase" evidence="14">
    <location>
        <begin position="11"/>
        <end position="180"/>
    </location>
</feature>
<keyword evidence="16" id="KW-1185">Reference proteome</keyword>
<dbReference type="GO" id="GO:0005886">
    <property type="term" value="C:plasma membrane"/>
    <property type="evidence" value="ECO:0007669"/>
    <property type="project" value="UniProtKB-SubCell"/>
</dbReference>
<evidence type="ECO:0000256" key="13">
    <source>
        <dbReference type="SAM" id="Phobius"/>
    </source>
</evidence>
<keyword evidence="7" id="KW-0479">Metal-binding</keyword>
<sequence>MTGWKSTDQSYGKLSICMHWLMLLLLVGVYACIELRVLYPKGSDPREALKAWHFMLGLSVFALVWIRIATRLMEPTPSIEPAPSALENLLAKAMHGVLYLMMIGLPLVGWLSLSAAGKPVLFFGLPLPALTAENKALAKALKEFHEVAGKAGYILIGLHAAAALFHHYIKRDNTLIRMLPHK</sequence>
<dbReference type="GO" id="GO:0009055">
    <property type="term" value="F:electron transfer activity"/>
    <property type="evidence" value="ECO:0007669"/>
    <property type="project" value="InterPro"/>
</dbReference>
<keyword evidence="3" id="KW-0813">Transport</keyword>
<comment type="cofactor">
    <cofactor evidence="1">
        <name>heme b</name>
        <dbReference type="ChEBI" id="CHEBI:60344"/>
    </cofactor>
</comment>
<protein>
    <submittedName>
        <fullName evidence="15">Cytochrome b561</fullName>
    </submittedName>
</protein>
<evidence type="ECO:0000256" key="3">
    <source>
        <dbReference type="ARBA" id="ARBA00022448"/>
    </source>
</evidence>
<keyword evidence="8" id="KW-0249">Electron transport</keyword>
<proteinExistence type="inferred from homology"/>
<dbReference type="GO" id="GO:0046872">
    <property type="term" value="F:metal ion binding"/>
    <property type="evidence" value="ECO:0007669"/>
    <property type="project" value="UniProtKB-KW"/>
</dbReference>
<evidence type="ECO:0000256" key="6">
    <source>
        <dbReference type="ARBA" id="ARBA00022692"/>
    </source>
</evidence>
<keyword evidence="6 13" id="KW-0812">Transmembrane</keyword>
<evidence type="ECO:0000256" key="9">
    <source>
        <dbReference type="ARBA" id="ARBA00022989"/>
    </source>
</evidence>
<dbReference type="GO" id="GO:0022904">
    <property type="term" value="P:respiratory electron transport chain"/>
    <property type="evidence" value="ECO:0007669"/>
    <property type="project" value="InterPro"/>
</dbReference>
<evidence type="ECO:0000256" key="10">
    <source>
        <dbReference type="ARBA" id="ARBA00023004"/>
    </source>
</evidence>
<organism evidence="15 16">
    <name type="scientific">Formivibrio citricus</name>
    <dbReference type="NCBI Taxonomy" id="83765"/>
    <lineage>
        <taxon>Bacteria</taxon>
        <taxon>Pseudomonadati</taxon>
        <taxon>Pseudomonadota</taxon>
        <taxon>Betaproteobacteria</taxon>
        <taxon>Neisseriales</taxon>
        <taxon>Chitinibacteraceae</taxon>
        <taxon>Formivibrio</taxon>
    </lineage>
</organism>
<dbReference type="SUPFAM" id="SSF81342">
    <property type="entry name" value="Transmembrane di-heme cytochromes"/>
    <property type="match status" value="1"/>
</dbReference>
<evidence type="ECO:0000256" key="8">
    <source>
        <dbReference type="ARBA" id="ARBA00022982"/>
    </source>
</evidence>
<reference evidence="16" key="1">
    <citation type="submission" date="2016-10" db="EMBL/GenBank/DDBJ databases">
        <authorList>
            <person name="Varghese N."/>
            <person name="Submissions S."/>
        </authorList>
    </citation>
    <scope>NUCLEOTIDE SEQUENCE [LARGE SCALE GENOMIC DNA]</scope>
    <source>
        <strain evidence="16">DSM 6150</strain>
    </source>
</reference>